<feature type="transmembrane region" description="Helical" evidence="1">
    <location>
        <begin position="75"/>
        <end position="96"/>
    </location>
</feature>
<feature type="transmembrane region" description="Helical" evidence="1">
    <location>
        <begin position="35"/>
        <end position="55"/>
    </location>
</feature>
<proteinExistence type="predicted"/>
<dbReference type="Proteomes" id="UP000518887">
    <property type="component" value="Unassembled WGS sequence"/>
</dbReference>
<reference evidence="2 3" key="1">
    <citation type="submission" date="2020-08" db="EMBL/GenBank/DDBJ databases">
        <title>Genomic Encyclopedia of Type Strains, Phase IV (KMG-IV): sequencing the most valuable type-strain genomes for metagenomic binning, comparative biology and taxonomic classification.</title>
        <authorList>
            <person name="Goeker M."/>
        </authorList>
    </citation>
    <scope>NUCLEOTIDE SEQUENCE [LARGE SCALE GENOMIC DNA]</scope>
    <source>
        <strain evidence="2 3">DSM 103462</strain>
    </source>
</reference>
<keyword evidence="3" id="KW-1185">Reference proteome</keyword>
<organism evidence="2 3">
    <name type="scientific">Treponema ruminis</name>
    <dbReference type="NCBI Taxonomy" id="744515"/>
    <lineage>
        <taxon>Bacteria</taxon>
        <taxon>Pseudomonadati</taxon>
        <taxon>Spirochaetota</taxon>
        <taxon>Spirochaetia</taxon>
        <taxon>Spirochaetales</taxon>
        <taxon>Treponemataceae</taxon>
        <taxon>Treponema</taxon>
    </lineage>
</organism>
<gene>
    <name evidence="2" type="ORF">HNP76_001498</name>
</gene>
<keyword evidence="1" id="KW-1133">Transmembrane helix</keyword>
<accession>A0A7W8LM92</accession>
<keyword evidence="1" id="KW-0812">Transmembrane</keyword>
<sequence length="101" mass="11368">MSESEIIFFIIKLFLGGVIAFLAIMLWSRTRDFSWMFLVLAAVTGYSSLVFDLLLKLGFVTSRLINVLGNEIPLVQLLLTIIPSLFVIIAFILMLIKTGKK</sequence>
<dbReference type="AlphaFoldDB" id="A0A7W8LM92"/>
<protein>
    <submittedName>
        <fullName evidence="2">Putative membrane protein</fullName>
    </submittedName>
</protein>
<comment type="caution">
    <text evidence="2">The sequence shown here is derived from an EMBL/GenBank/DDBJ whole genome shotgun (WGS) entry which is preliminary data.</text>
</comment>
<keyword evidence="1" id="KW-0472">Membrane</keyword>
<evidence type="ECO:0000256" key="1">
    <source>
        <dbReference type="SAM" id="Phobius"/>
    </source>
</evidence>
<name>A0A7W8LM92_9SPIR</name>
<dbReference type="RefSeq" id="WP_184659104.1">
    <property type="nucleotide sequence ID" value="NZ_CP031518.1"/>
</dbReference>
<dbReference type="EMBL" id="JACHFQ010000004">
    <property type="protein sequence ID" value="MBB5226130.1"/>
    <property type="molecule type" value="Genomic_DNA"/>
</dbReference>
<feature type="transmembrane region" description="Helical" evidence="1">
    <location>
        <begin position="6"/>
        <end position="28"/>
    </location>
</feature>
<evidence type="ECO:0000313" key="3">
    <source>
        <dbReference type="Proteomes" id="UP000518887"/>
    </source>
</evidence>
<evidence type="ECO:0000313" key="2">
    <source>
        <dbReference type="EMBL" id="MBB5226130.1"/>
    </source>
</evidence>